<gene>
    <name evidence="2" type="ORF">VKT23_004132</name>
</gene>
<accession>A0ABR1JTC7</accession>
<evidence type="ECO:0000259" key="1">
    <source>
        <dbReference type="Pfam" id="PF11563"/>
    </source>
</evidence>
<dbReference type="SUPFAM" id="SSF46458">
    <property type="entry name" value="Globin-like"/>
    <property type="match status" value="1"/>
</dbReference>
<dbReference type="Gene3D" id="1.10.490.10">
    <property type="entry name" value="Globins"/>
    <property type="match status" value="1"/>
</dbReference>
<dbReference type="Proteomes" id="UP001498398">
    <property type="component" value="Unassembled WGS sequence"/>
</dbReference>
<organism evidence="2 3">
    <name type="scientific">Marasmiellus scandens</name>
    <dbReference type="NCBI Taxonomy" id="2682957"/>
    <lineage>
        <taxon>Eukaryota</taxon>
        <taxon>Fungi</taxon>
        <taxon>Dikarya</taxon>
        <taxon>Basidiomycota</taxon>
        <taxon>Agaricomycotina</taxon>
        <taxon>Agaricomycetes</taxon>
        <taxon>Agaricomycetidae</taxon>
        <taxon>Agaricales</taxon>
        <taxon>Marasmiineae</taxon>
        <taxon>Omphalotaceae</taxon>
        <taxon>Marasmiellus</taxon>
    </lineage>
</organism>
<dbReference type="InterPro" id="IPR012292">
    <property type="entry name" value="Globin/Proto"/>
</dbReference>
<keyword evidence="3" id="KW-1185">Reference proteome</keyword>
<name>A0ABR1JTC7_9AGAR</name>
<proteinExistence type="predicted"/>
<protein>
    <recommendedName>
        <fullName evidence="1">Globin-sensor domain-containing protein</fullName>
    </recommendedName>
</protein>
<dbReference type="EMBL" id="JBANRG010000004">
    <property type="protein sequence ID" value="KAK7467071.1"/>
    <property type="molecule type" value="Genomic_DNA"/>
</dbReference>
<comment type="caution">
    <text evidence="2">The sequence shown here is derived from an EMBL/GenBank/DDBJ whole genome shotgun (WGS) entry which is preliminary data.</text>
</comment>
<dbReference type="InterPro" id="IPR009050">
    <property type="entry name" value="Globin-like_sf"/>
</dbReference>
<evidence type="ECO:0000313" key="2">
    <source>
        <dbReference type="EMBL" id="KAK7467071.1"/>
    </source>
</evidence>
<evidence type="ECO:0000313" key="3">
    <source>
        <dbReference type="Proteomes" id="UP001498398"/>
    </source>
</evidence>
<dbReference type="Pfam" id="PF11563">
    <property type="entry name" value="Protoglobin"/>
    <property type="match status" value="1"/>
</dbReference>
<sequence>MQTTQEVDPDLIRVSVDFRMTYVKDFLNFSREQEEILAKVAPLVNDIIPEVVDDLYAKLFEFDITKQIFMERNQGFDGPLPTKLEDLTLDSPQLVYRKIFMKAWARRILTSDYSSPKTWAYMDKVGIMHTGVKSFKHRANSKPLVVPYRDCALTLARVESILQTSILKLPEDQLSMSEKISAISAVSKVIWIQNDLFARHYIDE</sequence>
<reference evidence="2 3" key="1">
    <citation type="submission" date="2024-01" db="EMBL/GenBank/DDBJ databases">
        <title>A draft genome for the cacao thread blight pathogen Marasmiellus scandens.</title>
        <authorList>
            <person name="Baruah I.K."/>
            <person name="Leung J."/>
            <person name="Bukari Y."/>
            <person name="Amoako-Attah I."/>
            <person name="Meinhardt L.W."/>
            <person name="Bailey B.A."/>
            <person name="Cohen S.P."/>
        </authorList>
    </citation>
    <scope>NUCLEOTIDE SEQUENCE [LARGE SCALE GENOMIC DNA]</scope>
    <source>
        <strain evidence="2 3">GH-19</strain>
    </source>
</reference>
<feature type="domain" description="Globin-sensor" evidence="1">
    <location>
        <begin position="19"/>
        <end position="204"/>
    </location>
</feature>
<dbReference type="PANTHER" id="PTHR42071">
    <property type="entry name" value="PROTOGLOBIN DOMAIN-CONTAINING PROTEIN"/>
    <property type="match status" value="1"/>
</dbReference>
<dbReference type="PANTHER" id="PTHR42071:SF1">
    <property type="entry name" value="GLOBIN-SENSOR DOMAIN-CONTAINING PROTEIN"/>
    <property type="match status" value="1"/>
</dbReference>
<dbReference type="InterPro" id="IPR044398">
    <property type="entry name" value="Globin-sensor_dom"/>
</dbReference>